<evidence type="ECO:0000256" key="2">
    <source>
        <dbReference type="SAM" id="Phobius"/>
    </source>
</evidence>
<dbReference type="AlphaFoldDB" id="A0A212EST7"/>
<feature type="region of interest" description="Disordered" evidence="1">
    <location>
        <begin position="1"/>
        <end position="29"/>
    </location>
</feature>
<keyword evidence="4" id="KW-1185">Reference proteome</keyword>
<dbReference type="KEGG" id="dpl:KGM_211190A"/>
<name>A0A212EST7_DANPL</name>
<dbReference type="InParanoid" id="A0A212EST7"/>
<sequence>MAKVSATEGLAPKPMDVGERGDNAENQSTEGVRMKKELSLLNGVAIIVGVIVGSGIFVSPSHALQRAGSKGMSLIIWVLSGLLSMIGALCYAEL</sequence>
<comment type="caution">
    <text evidence="3">The sequence shown here is derived from an EMBL/GenBank/DDBJ whole genome shotgun (WGS) entry which is preliminary data.</text>
</comment>
<reference evidence="3 4" key="1">
    <citation type="journal article" date="2011" name="Cell">
        <title>The monarch butterfly genome yields insights into long-distance migration.</title>
        <authorList>
            <person name="Zhan S."/>
            <person name="Merlin C."/>
            <person name="Boore J.L."/>
            <person name="Reppert S.M."/>
        </authorList>
    </citation>
    <scope>NUCLEOTIDE SEQUENCE [LARGE SCALE GENOMIC DNA]</scope>
    <source>
        <strain evidence="3">F-2</strain>
    </source>
</reference>
<evidence type="ECO:0000256" key="1">
    <source>
        <dbReference type="SAM" id="MobiDB-lite"/>
    </source>
</evidence>
<keyword evidence="2" id="KW-1133">Transmembrane helix</keyword>
<feature type="transmembrane region" description="Helical" evidence="2">
    <location>
        <begin position="71"/>
        <end position="92"/>
    </location>
</feature>
<feature type="non-terminal residue" evidence="3">
    <location>
        <position position="94"/>
    </location>
</feature>
<dbReference type="EMBL" id="AGBW02012723">
    <property type="protein sequence ID" value="OWR44562.1"/>
    <property type="molecule type" value="Genomic_DNA"/>
</dbReference>
<keyword evidence="2" id="KW-0472">Membrane</keyword>
<accession>A0A212EST7</accession>
<dbReference type="Proteomes" id="UP000007151">
    <property type="component" value="Unassembled WGS sequence"/>
</dbReference>
<dbReference type="STRING" id="278856.A0A212EST7"/>
<dbReference type="Gene3D" id="1.20.1740.10">
    <property type="entry name" value="Amino acid/polyamine transporter I"/>
    <property type="match status" value="1"/>
</dbReference>
<organism evidence="3 4">
    <name type="scientific">Danaus plexippus plexippus</name>
    <dbReference type="NCBI Taxonomy" id="278856"/>
    <lineage>
        <taxon>Eukaryota</taxon>
        <taxon>Metazoa</taxon>
        <taxon>Ecdysozoa</taxon>
        <taxon>Arthropoda</taxon>
        <taxon>Hexapoda</taxon>
        <taxon>Insecta</taxon>
        <taxon>Pterygota</taxon>
        <taxon>Neoptera</taxon>
        <taxon>Endopterygota</taxon>
        <taxon>Lepidoptera</taxon>
        <taxon>Glossata</taxon>
        <taxon>Ditrysia</taxon>
        <taxon>Papilionoidea</taxon>
        <taxon>Nymphalidae</taxon>
        <taxon>Danainae</taxon>
        <taxon>Danaini</taxon>
        <taxon>Danaina</taxon>
        <taxon>Danaus</taxon>
        <taxon>Danaus</taxon>
    </lineage>
</organism>
<protein>
    <submittedName>
        <fullName evidence="3">Large neutral amino acids transporter small subunit 2</fullName>
    </submittedName>
</protein>
<evidence type="ECO:0000313" key="3">
    <source>
        <dbReference type="EMBL" id="OWR44562.1"/>
    </source>
</evidence>
<dbReference type="PANTHER" id="PTHR11785">
    <property type="entry name" value="AMINO ACID TRANSPORTER"/>
    <property type="match status" value="1"/>
</dbReference>
<dbReference type="eggNOG" id="KOG1287">
    <property type="taxonomic scope" value="Eukaryota"/>
</dbReference>
<dbReference type="InterPro" id="IPR050598">
    <property type="entry name" value="AminoAcid_Transporter"/>
</dbReference>
<proteinExistence type="predicted"/>
<feature type="transmembrane region" description="Helical" evidence="2">
    <location>
        <begin position="40"/>
        <end position="59"/>
    </location>
</feature>
<dbReference type="PANTHER" id="PTHR11785:SF240">
    <property type="entry name" value="LD25378P"/>
    <property type="match status" value="1"/>
</dbReference>
<gene>
    <name evidence="3" type="ORF">KGM_211190A</name>
</gene>
<dbReference type="GO" id="GO:0015179">
    <property type="term" value="F:L-amino acid transmembrane transporter activity"/>
    <property type="evidence" value="ECO:0007669"/>
    <property type="project" value="TreeGrafter"/>
</dbReference>
<evidence type="ECO:0000313" key="4">
    <source>
        <dbReference type="Proteomes" id="UP000007151"/>
    </source>
</evidence>
<keyword evidence="2" id="KW-0812">Transmembrane</keyword>